<sequence>MPSHFPIKVNSSMILSNFSGWCNYHHKSILEFYQPSKFPHCPFICTLPILSLRQPLIDFLFLSIFPFWPSRHSSVVEHQPLRSRFDSRSGHMPGLQAHAGGSRSMILSHHWCIFHSLPSPSSIK</sequence>
<keyword evidence="2" id="KW-1185">Reference proteome</keyword>
<dbReference type="EMBL" id="JACAGB010000007">
    <property type="protein sequence ID" value="KAF6353465.1"/>
    <property type="molecule type" value="Genomic_DNA"/>
</dbReference>
<organism evidence="1 2">
    <name type="scientific">Pipistrellus kuhlii</name>
    <name type="common">Kuhl's pipistrelle</name>
    <dbReference type="NCBI Taxonomy" id="59472"/>
    <lineage>
        <taxon>Eukaryota</taxon>
        <taxon>Metazoa</taxon>
        <taxon>Chordata</taxon>
        <taxon>Craniata</taxon>
        <taxon>Vertebrata</taxon>
        <taxon>Euteleostomi</taxon>
        <taxon>Mammalia</taxon>
        <taxon>Eutheria</taxon>
        <taxon>Laurasiatheria</taxon>
        <taxon>Chiroptera</taxon>
        <taxon>Yangochiroptera</taxon>
        <taxon>Vespertilionidae</taxon>
        <taxon>Pipistrellus</taxon>
    </lineage>
</organism>
<evidence type="ECO:0000313" key="1">
    <source>
        <dbReference type="EMBL" id="KAF6353465.1"/>
    </source>
</evidence>
<dbReference type="Proteomes" id="UP000558488">
    <property type="component" value="Unassembled WGS sequence"/>
</dbReference>
<proteinExistence type="predicted"/>
<name>A0A7J7XUX4_PIPKU</name>
<reference evidence="1 2" key="1">
    <citation type="journal article" date="2020" name="Nature">
        <title>Six reference-quality genomes reveal evolution of bat adaptations.</title>
        <authorList>
            <person name="Jebb D."/>
            <person name="Huang Z."/>
            <person name="Pippel M."/>
            <person name="Hughes G.M."/>
            <person name="Lavrichenko K."/>
            <person name="Devanna P."/>
            <person name="Winkler S."/>
            <person name="Jermiin L.S."/>
            <person name="Skirmuntt E.C."/>
            <person name="Katzourakis A."/>
            <person name="Burkitt-Gray L."/>
            <person name="Ray D.A."/>
            <person name="Sullivan K.A.M."/>
            <person name="Roscito J.G."/>
            <person name="Kirilenko B.M."/>
            <person name="Davalos L.M."/>
            <person name="Corthals A.P."/>
            <person name="Power M.L."/>
            <person name="Jones G."/>
            <person name="Ransome R.D."/>
            <person name="Dechmann D.K.N."/>
            <person name="Locatelli A.G."/>
            <person name="Puechmaille S.J."/>
            <person name="Fedrigo O."/>
            <person name="Jarvis E.D."/>
            <person name="Hiller M."/>
            <person name="Vernes S.C."/>
            <person name="Myers E.W."/>
            <person name="Teeling E.C."/>
        </authorList>
    </citation>
    <scope>NUCLEOTIDE SEQUENCE [LARGE SCALE GENOMIC DNA]</scope>
    <source>
        <strain evidence="1">MPipKuh1</strain>
        <tissue evidence="1">Flight muscle</tissue>
    </source>
</reference>
<gene>
    <name evidence="1" type="ORF">mPipKuh1_010431</name>
</gene>
<comment type="caution">
    <text evidence="1">The sequence shown here is derived from an EMBL/GenBank/DDBJ whole genome shotgun (WGS) entry which is preliminary data.</text>
</comment>
<dbReference type="AlphaFoldDB" id="A0A7J7XUX4"/>
<accession>A0A7J7XUX4</accession>
<protein>
    <submittedName>
        <fullName evidence="1">Uncharacterized protein</fullName>
    </submittedName>
</protein>
<evidence type="ECO:0000313" key="2">
    <source>
        <dbReference type="Proteomes" id="UP000558488"/>
    </source>
</evidence>